<protein>
    <submittedName>
        <fullName evidence="2">Uncharacterized protein</fullName>
    </submittedName>
</protein>
<gene>
    <name evidence="2" type="ORF">FGO68_gene12990</name>
</gene>
<reference evidence="2" key="1">
    <citation type="submission" date="2019-06" db="EMBL/GenBank/DDBJ databases">
        <authorList>
            <person name="Zheng W."/>
        </authorList>
    </citation>
    <scope>NUCLEOTIDE SEQUENCE</scope>
    <source>
        <strain evidence="2">QDHG01</strain>
    </source>
</reference>
<evidence type="ECO:0000313" key="2">
    <source>
        <dbReference type="EMBL" id="TNV72467.1"/>
    </source>
</evidence>
<evidence type="ECO:0000256" key="1">
    <source>
        <dbReference type="SAM" id="MobiDB-lite"/>
    </source>
</evidence>
<keyword evidence="3" id="KW-1185">Reference proteome</keyword>
<feature type="region of interest" description="Disordered" evidence="1">
    <location>
        <begin position="144"/>
        <end position="174"/>
    </location>
</feature>
<sequence length="206" mass="23495">MRQMKKVITSENSYPLIIIMKAQIFKHEQLLVHCKKSQSISQYCAYFRFYSSAMSKTYAQIAYSTIQIKVAIRHSLVARIPQPTEASAAQIQHQVIETIIQIPGQPYETSNYKYRNHNALGPIPFSSIHLPHWQTRIQGTVDKEGQSKLNQKKIAPSTSSPPHPRRRGCQTCQGKLPTPIQNTYSSCTQNLELSYCQTQNSLTLDR</sequence>
<name>A0A8J8SVJ9_HALGN</name>
<organism evidence="2 3">
    <name type="scientific">Halteria grandinella</name>
    <dbReference type="NCBI Taxonomy" id="5974"/>
    <lineage>
        <taxon>Eukaryota</taxon>
        <taxon>Sar</taxon>
        <taxon>Alveolata</taxon>
        <taxon>Ciliophora</taxon>
        <taxon>Intramacronucleata</taxon>
        <taxon>Spirotrichea</taxon>
        <taxon>Stichotrichia</taxon>
        <taxon>Sporadotrichida</taxon>
        <taxon>Halteriidae</taxon>
        <taxon>Halteria</taxon>
    </lineage>
</organism>
<evidence type="ECO:0000313" key="3">
    <source>
        <dbReference type="Proteomes" id="UP000785679"/>
    </source>
</evidence>
<accession>A0A8J8SVJ9</accession>
<dbReference type="AlphaFoldDB" id="A0A8J8SVJ9"/>
<dbReference type="Proteomes" id="UP000785679">
    <property type="component" value="Unassembled WGS sequence"/>
</dbReference>
<dbReference type="EMBL" id="RRYP01022244">
    <property type="protein sequence ID" value="TNV72467.1"/>
    <property type="molecule type" value="Genomic_DNA"/>
</dbReference>
<proteinExistence type="predicted"/>
<comment type="caution">
    <text evidence="2">The sequence shown here is derived from an EMBL/GenBank/DDBJ whole genome shotgun (WGS) entry which is preliminary data.</text>
</comment>